<keyword evidence="6 8" id="KW-0560">Oxidoreductase</keyword>
<reference evidence="9 10" key="1">
    <citation type="journal article" date="2013" name="Proc. Natl. Acad. Sci. U.S.A.">
        <title>Fine-scale variation in meiotic recombination in Mimulus inferred from population shotgun sequencing.</title>
        <authorList>
            <person name="Hellsten U."/>
            <person name="Wright K.M."/>
            <person name="Jenkins J."/>
            <person name="Shu S."/>
            <person name="Yuan Y."/>
            <person name="Wessler S.R."/>
            <person name="Schmutz J."/>
            <person name="Willis J.H."/>
            <person name="Rokhsar D.S."/>
        </authorList>
    </citation>
    <scope>NUCLEOTIDE SEQUENCE [LARGE SCALE GENOMIC DNA]</scope>
    <source>
        <strain evidence="10">cv. DUN x IM62</strain>
    </source>
</reference>
<evidence type="ECO:0000256" key="6">
    <source>
        <dbReference type="ARBA" id="ARBA00023002"/>
    </source>
</evidence>
<gene>
    <name evidence="9" type="ORF">MIMGU_mgv1a026204mg</name>
</gene>
<dbReference type="Gene3D" id="1.10.630.10">
    <property type="entry name" value="Cytochrome P450"/>
    <property type="match status" value="2"/>
</dbReference>
<dbReference type="GO" id="GO:0016705">
    <property type="term" value="F:oxidoreductase activity, acting on paired donors, with incorporation or reduction of molecular oxygen"/>
    <property type="evidence" value="ECO:0007669"/>
    <property type="project" value="InterPro"/>
</dbReference>
<evidence type="ECO:0000256" key="3">
    <source>
        <dbReference type="ARBA" id="ARBA00010617"/>
    </source>
</evidence>
<keyword evidence="10" id="KW-1185">Reference proteome</keyword>
<dbReference type="InterPro" id="IPR036396">
    <property type="entry name" value="Cyt_P450_sf"/>
</dbReference>
<dbReference type="STRING" id="4155.A0A022Q7E9"/>
<evidence type="ECO:0000256" key="8">
    <source>
        <dbReference type="RuleBase" id="RU000461"/>
    </source>
</evidence>
<keyword evidence="7 8" id="KW-0408">Iron</keyword>
<dbReference type="InterPro" id="IPR017972">
    <property type="entry name" value="Cyt_P450_CS"/>
</dbReference>
<dbReference type="InterPro" id="IPR002401">
    <property type="entry name" value="Cyt_P450_E_grp-I"/>
</dbReference>
<evidence type="ECO:0000256" key="1">
    <source>
        <dbReference type="ARBA" id="ARBA00001971"/>
    </source>
</evidence>
<dbReference type="Proteomes" id="UP000030748">
    <property type="component" value="Unassembled WGS sequence"/>
</dbReference>
<dbReference type="PhylomeDB" id="A0A022Q7E9"/>
<evidence type="ECO:0008006" key="11">
    <source>
        <dbReference type="Google" id="ProtNLM"/>
    </source>
</evidence>
<dbReference type="EMBL" id="KI632161">
    <property type="protein sequence ID" value="EYU23539.1"/>
    <property type="molecule type" value="Genomic_DNA"/>
</dbReference>
<dbReference type="CDD" id="cd11072">
    <property type="entry name" value="CYP71-like"/>
    <property type="match status" value="1"/>
</dbReference>
<comment type="subcellular location">
    <subcellularLocation>
        <location evidence="2">Membrane</location>
        <topology evidence="2">Single-pass membrane protein</topology>
    </subcellularLocation>
</comment>
<evidence type="ECO:0000313" key="10">
    <source>
        <dbReference type="Proteomes" id="UP000030748"/>
    </source>
</evidence>
<keyword evidence="8" id="KW-0503">Monooxygenase</keyword>
<organism evidence="9 10">
    <name type="scientific">Erythranthe guttata</name>
    <name type="common">Yellow monkey flower</name>
    <name type="synonym">Mimulus guttatus</name>
    <dbReference type="NCBI Taxonomy" id="4155"/>
    <lineage>
        <taxon>Eukaryota</taxon>
        <taxon>Viridiplantae</taxon>
        <taxon>Streptophyta</taxon>
        <taxon>Embryophyta</taxon>
        <taxon>Tracheophyta</taxon>
        <taxon>Spermatophyta</taxon>
        <taxon>Magnoliopsida</taxon>
        <taxon>eudicotyledons</taxon>
        <taxon>Gunneridae</taxon>
        <taxon>Pentapetalae</taxon>
        <taxon>asterids</taxon>
        <taxon>lamiids</taxon>
        <taxon>Lamiales</taxon>
        <taxon>Phrymaceae</taxon>
        <taxon>Erythranthe</taxon>
    </lineage>
</organism>
<dbReference type="SUPFAM" id="SSF48264">
    <property type="entry name" value="Cytochrome P450"/>
    <property type="match status" value="1"/>
</dbReference>
<comment type="cofactor">
    <cofactor evidence="1">
        <name>heme</name>
        <dbReference type="ChEBI" id="CHEBI:30413"/>
    </cofactor>
</comment>
<dbReference type="Pfam" id="PF00067">
    <property type="entry name" value="p450"/>
    <property type="match status" value="2"/>
</dbReference>
<sequence>MEEVQILQFTYPVLVISLFLLCRNEKNLPPSPQKLPIIGNLHQMGILPHRNLQILAQKQGPLMLLNLGSVPVLIASSADAARAIMRTHDINFANRPPIKAFKKLIYDGKSISLAPYGEYWRQAKSIFVLHLLSGKRVQSFRSIREEETALFVKRIAEYSSSDGKTRVVNLSKMFSEFSNDGICRSAFGRKYSVSENGEKALMLLSEFLELLGTVNIGDFIPWLGWITRVNGLDKRLNRVAKEMDDFLEDVIQQHMASITPKGKTGENFVDILLEICNSNTADVSSFDRDSIKALLLDVFAGGTDTVSTVLEWLMAELLRHLREIVGSKHGITDEDLEKMDYMKAVIKETLRRHPPSPFISTPDSYNKGLDFELIPFGSGRRGCPGISFAVATIELVLANIVHKFNWELPDGVQGQDLDMSEHPGGIVHRAIPLLAVATDHK</sequence>
<dbReference type="eggNOG" id="KOG0156">
    <property type="taxonomic scope" value="Eukaryota"/>
</dbReference>
<evidence type="ECO:0000256" key="4">
    <source>
        <dbReference type="ARBA" id="ARBA00022617"/>
    </source>
</evidence>
<protein>
    <recommendedName>
        <fullName evidence="11">Cytochrome P450</fullName>
    </recommendedName>
</protein>
<dbReference type="PRINTS" id="PR00385">
    <property type="entry name" value="P450"/>
</dbReference>
<keyword evidence="4 8" id="KW-0349">Heme</keyword>
<accession>A0A022Q7E9</accession>
<evidence type="ECO:0000256" key="5">
    <source>
        <dbReference type="ARBA" id="ARBA00022723"/>
    </source>
</evidence>
<dbReference type="PROSITE" id="PS00086">
    <property type="entry name" value="CYTOCHROME_P450"/>
    <property type="match status" value="1"/>
</dbReference>
<dbReference type="PRINTS" id="PR00463">
    <property type="entry name" value="EP450I"/>
</dbReference>
<keyword evidence="5 8" id="KW-0479">Metal-binding</keyword>
<dbReference type="GO" id="GO:0020037">
    <property type="term" value="F:heme binding"/>
    <property type="evidence" value="ECO:0007669"/>
    <property type="project" value="InterPro"/>
</dbReference>
<evidence type="ECO:0000256" key="7">
    <source>
        <dbReference type="ARBA" id="ARBA00023004"/>
    </source>
</evidence>
<dbReference type="PANTHER" id="PTHR47955">
    <property type="entry name" value="CYTOCHROME P450 FAMILY 71 PROTEIN"/>
    <property type="match status" value="1"/>
</dbReference>
<evidence type="ECO:0000313" key="9">
    <source>
        <dbReference type="EMBL" id="EYU23539.1"/>
    </source>
</evidence>
<dbReference type="GO" id="GO:0004497">
    <property type="term" value="F:monooxygenase activity"/>
    <property type="evidence" value="ECO:0007669"/>
    <property type="project" value="UniProtKB-KW"/>
</dbReference>
<dbReference type="GO" id="GO:0005506">
    <property type="term" value="F:iron ion binding"/>
    <property type="evidence" value="ECO:0007669"/>
    <property type="project" value="InterPro"/>
</dbReference>
<evidence type="ECO:0000256" key="2">
    <source>
        <dbReference type="ARBA" id="ARBA00004167"/>
    </source>
</evidence>
<name>A0A022Q7E9_ERYGU</name>
<comment type="similarity">
    <text evidence="3 8">Belongs to the cytochrome P450 family.</text>
</comment>
<dbReference type="InterPro" id="IPR001128">
    <property type="entry name" value="Cyt_P450"/>
</dbReference>
<proteinExistence type="inferred from homology"/>
<dbReference type="GO" id="GO:0016020">
    <property type="term" value="C:membrane"/>
    <property type="evidence" value="ECO:0007669"/>
    <property type="project" value="UniProtKB-SubCell"/>
</dbReference>
<dbReference type="GO" id="GO:0016491">
    <property type="term" value="F:oxidoreductase activity"/>
    <property type="evidence" value="ECO:0000318"/>
    <property type="project" value="GO_Central"/>
</dbReference>
<dbReference type="AlphaFoldDB" id="A0A022Q7E9"/>
<dbReference type="PANTHER" id="PTHR47955:SF15">
    <property type="entry name" value="CYTOCHROME P450 71A2-LIKE"/>
    <property type="match status" value="1"/>
</dbReference>